<keyword evidence="1" id="KW-0472">Membrane</keyword>
<proteinExistence type="predicted"/>
<keyword evidence="3" id="KW-1185">Reference proteome</keyword>
<dbReference type="Pfam" id="PF09948">
    <property type="entry name" value="PpoB2"/>
    <property type="match status" value="1"/>
</dbReference>
<dbReference type="InterPro" id="IPR018688">
    <property type="entry name" value="PpoB2-like"/>
</dbReference>
<reference evidence="2 3" key="1">
    <citation type="journal article" date="2012" name="J. Bacteriol.">
        <title>Draft Genome Sequence of the Soil Bacterium Burkholderia terrae Strain BS001, Which Interacts with Fungal Surface Structures.</title>
        <authorList>
            <person name="Nazir R."/>
            <person name="Hansen M.A."/>
            <person name="Sorensen S."/>
            <person name="van Elsas J.D."/>
        </authorList>
    </citation>
    <scope>NUCLEOTIDE SEQUENCE [LARGE SCALE GENOMIC DNA]</scope>
    <source>
        <strain evidence="2 3">BS001</strain>
    </source>
</reference>
<gene>
    <name evidence="2" type="ORF">WQE_26275</name>
</gene>
<evidence type="ECO:0000313" key="2">
    <source>
        <dbReference type="EMBL" id="EIM98015.1"/>
    </source>
</evidence>
<accession>A0ABN0FH57</accession>
<name>A0ABN0FH57_9BURK</name>
<comment type="caution">
    <text evidence="2">The sequence shown here is derived from an EMBL/GenBank/DDBJ whole genome shotgun (WGS) entry which is preliminary data.</text>
</comment>
<evidence type="ECO:0000313" key="3">
    <source>
        <dbReference type="Proteomes" id="UP000004980"/>
    </source>
</evidence>
<sequence>MLLMFVVGAGSLGWMLVLAAVMAIEKNVTWGRQLSAPLGVALLTWAAVLAALHI</sequence>
<protein>
    <recommendedName>
        <fullName evidence="4">DUF2182 domain-containing protein</fullName>
    </recommendedName>
</protein>
<organism evidence="2 3">
    <name type="scientific">Paraburkholderia hospita</name>
    <dbReference type="NCBI Taxonomy" id="169430"/>
    <lineage>
        <taxon>Bacteria</taxon>
        <taxon>Pseudomonadati</taxon>
        <taxon>Pseudomonadota</taxon>
        <taxon>Betaproteobacteria</taxon>
        <taxon>Burkholderiales</taxon>
        <taxon>Burkholderiaceae</taxon>
        <taxon>Paraburkholderia</taxon>
    </lineage>
</organism>
<feature type="transmembrane region" description="Helical" evidence="1">
    <location>
        <begin position="33"/>
        <end position="52"/>
    </location>
</feature>
<keyword evidence="1" id="KW-0812">Transmembrane</keyword>
<evidence type="ECO:0008006" key="4">
    <source>
        <dbReference type="Google" id="ProtNLM"/>
    </source>
</evidence>
<dbReference type="Proteomes" id="UP000004980">
    <property type="component" value="Unassembled WGS sequence"/>
</dbReference>
<keyword evidence="1" id="KW-1133">Transmembrane helix</keyword>
<dbReference type="EMBL" id="AKAU01000134">
    <property type="protein sequence ID" value="EIM98015.1"/>
    <property type="molecule type" value="Genomic_DNA"/>
</dbReference>
<evidence type="ECO:0000256" key="1">
    <source>
        <dbReference type="SAM" id="Phobius"/>
    </source>
</evidence>